<dbReference type="RefSeq" id="WP_020376198.1">
    <property type="nucleotide sequence ID" value="NZ_FWWY01000001.1"/>
</dbReference>
<protein>
    <submittedName>
        <fullName evidence="1">Negative transcriptional regulator, PaiB family</fullName>
    </submittedName>
</protein>
<dbReference type="Proteomes" id="UP000192660">
    <property type="component" value="Unassembled WGS sequence"/>
</dbReference>
<sequence>MMYNPPEFQIASRERLIEMIKTYPLGQLISHQDGEIRISYIPFLYQASQQGGEGFLIGHMARANSQWRGMDQKPVVVSFLGPHAYISPTYYQEDYSVPTWNYVAVQVHGICRIIQDFEETVSIVAMLLDAFEPGQHALWSQNLRESPYRQMLSQIVGISIQIQKMEGKAKLGQNRSRTSRVNAIGALLAQRDCGDHTLAQLMRQALDVEEKGNSSH</sequence>
<reference evidence="2" key="1">
    <citation type="submission" date="2017-04" db="EMBL/GenBank/DDBJ databases">
        <authorList>
            <person name="Varghese N."/>
            <person name="Submissions S."/>
        </authorList>
    </citation>
    <scope>NUCLEOTIDE SEQUENCE [LARGE SCALE GENOMIC DNA]</scope>
    <source>
        <strain evidence="2">DSM 9293</strain>
    </source>
</reference>
<dbReference type="STRING" id="28034.BFX07_02590"/>
<gene>
    <name evidence="1" type="ORF">SAMN00768000_0328</name>
</gene>
<name>A0A1W1W725_SULTA</name>
<dbReference type="InterPro" id="IPR012349">
    <property type="entry name" value="Split_barrel_FMN-bd"/>
</dbReference>
<dbReference type="AlphaFoldDB" id="A0A1W1W725"/>
<dbReference type="PANTHER" id="PTHR35802">
    <property type="entry name" value="PROTEASE SYNTHASE AND SPORULATION PROTEIN PAI 2"/>
    <property type="match status" value="1"/>
</dbReference>
<dbReference type="InterPro" id="IPR007396">
    <property type="entry name" value="TR_PAI2-type"/>
</dbReference>
<dbReference type="Pfam" id="PF04299">
    <property type="entry name" value="FMN_bind_2"/>
    <property type="match status" value="1"/>
</dbReference>
<organism evidence="1 2">
    <name type="scientific">Sulfobacillus thermosulfidooxidans (strain DSM 9293 / VKM B-1269 / AT-1)</name>
    <dbReference type="NCBI Taxonomy" id="929705"/>
    <lineage>
        <taxon>Bacteria</taxon>
        <taxon>Bacillati</taxon>
        <taxon>Bacillota</taxon>
        <taxon>Clostridia</taxon>
        <taxon>Eubacteriales</taxon>
        <taxon>Clostridiales Family XVII. Incertae Sedis</taxon>
        <taxon>Sulfobacillus</taxon>
    </lineage>
</organism>
<dbReference type="OrthoDB" id="9794948at2"/>
<keyword evidence="2" id="KW-1185">Reference proteome</keyword>
<dbReference type="SUPFAM" id="SSF50475">
    <property type="entry name" value="FMN-binding split barrel"/>
    <property type="match status" value="1"/>
</dbReference>
<dbReference type="Gene3D" id="2.30.110.10">
    <property type="entry name" value="Electron Transport, Fmn-binding Protein, Chain A"/>
    <property type="match status" value="1"/>
</dbReference>
<evidence type="ECO:0000313" key="2">
    <source>
        <dbReference type="Proteomes" id="UP000192660"/>
    </source>
</evidence>
<dbReference type="PIRSF" id="PIRSF010372">
    <property type="entry name" value="PaiB"/>
    <property type="match status" value="1"/>
</dbReference>
<dbReference type="EMBL" id="FWWY01000001">
    <property type="protein sequence ID" value="SMC02111.1"/>
    <property type="molecule type" value="Genomic_DNA"/>
</dbReference>
<proteinExistence type="predicted"/>
<dbReference type="PANTHER" id="PTHR35802:SF1">
    <property type="entry name" value="PROTEASE SYNTHASE AND SPORULATION PROTEIN PAI 2"/>
    <property type="match status" value="1"/>
</dbReference>
<accession>A0A1W1W725</accession>
<evidence type="ECO:0000313" key="1">
    <source>
        <dbReference type="EMBL" id="SMC02111.1"/>
    </source>
</evidence>